<dbReference type="SMART" id="SM00850">
    <property type="entry name" value="LytTR"/>
    <property type="match status" value="1"/>
</dbReference>
<dbReference type="GO" id="GO:0003677">
    <property type="term" value="F:DNA binding"/>
    <property type="evidence" value="ECO:0007669"/>
    <property type="project" value="InterPro"/>
</dbReference>
<dbReference type="RefSeq" id="WP_117455636.1">
    <property type="nucleotide sequence ID" value="NZ_CP060636.1"/>
</dbReference>
<dbReference type="InterPro" id="IPR001789">
    <property type="entry name" value="Sig_transdc_resp-reg_receiver"/>
</dbReference>
<dbReference type="InterPro" id="IPR011006">
    <property type="entry name" value="CheY-like_superfamily"/>
</dbReference>
<dbReference type="Proteomes" id="UP000515856">
    <property type="component" value="Chromosome"/>
</dbReference>
<dbReference type="InterPro" id="IPR007492">
    <property type="entry name" value="LytTR_DNA-bd_dom"/>
</dbReference>
<dbReference type="PANTHER" id="PTHR37299:SF3">
    <property type="entry name" value="STAGE 0 SPORULATION PROTEIN A HOMOLOG"/>
    <property type="match status" value="1"/>
</dbReference>
<comment type="function">
    <text evidence="4">Required for high-level post-exponential phase expression of a series of secreted proteins.</text>
</comment>
<accession>A0A7G9GPK0</accession>
<keyword evidence="1" id="KW-0963">Cytoplasm</keyword>
<dbReference type="AlphaFoldDB" id="A0A7G9GPK0"/>
<gene>
    <name evidence="7" type="ORF">H9Q80_01920</name>
</gene>
<dbReference type="SUPFAM" id="SSF52172">
    <property type="entry name" value="CheY-like"/>
    <property type="match status" value="1"/>
</dbReference>
<name>A0A7G9GPK0_9FIRM</name>
<keyword evidence="2" id="KW-0902">Two-component regulatory system</keyword>
<evidence type="ECO:0000256" key="3">
    <source>
        <dbReference type="ARBA" id="ARBA00023159"/>
    </source>
</evidence>
<feature type="domain" description="Response regulatory" evidence="6">
    <location>
        <begin position="4"/>
        <end position="113"/>
    </location>
</feature>
<evidence type="ECO:0000313" key="8">
    <source>
        <dbReference type="Proteomes" id="UP000515856"/>
    </source>
</evidence>
<sequence length="227" mass="27148">MDNTVAIIEDDPHFSKTLKEYMQDRYPEWGIFCFDSEPEKLIYDAYFLDIELQNENKGFALAEKIYMNDKAIPVIFVSSHEELICEGYKFHAMRFIRKNRVAEEIDEAIEALADLFIKQSDEVIVYDMLKVKKRINYKDIQCYYSEGNYVCVLDKNNKVFRRRSTFRQFHKDHEKFKFVLTSNGCMVNPYYIDHINRRDFCLYLKGGQKLDVSQRNMLNLLRRYAAI</sequence>
<keyword evidence="8" id="KW-1185">Reference proteome</keyword>
<dbReference type="SMART" id="SM00448">
    <property type="entry name" value="REC"/>
    <property type="match status" value="1"/>
</dbReference>
<protein>
    <submittedName>
        <fullName evidence="7">Response regulator</fullName>
    </submittedName>
</protein>
<keyword evidence="5" id="KW-0597">Phosphoprotein</keyword>
<evidence type="ECO:0000256" key="4">
    <source>
        <dbReference type="ARBA" id="ARBA00037164"/>
    </source>
</evidence>
<dbReference type="InterPro" id="IPR046947">
    <property type="entry name" value="LytR-like"/>
</dbReference>
<dbReference type="Gene3D" id="3.40.50.2300">
    <property type="match status" value="1"/>
</dbReference>
<evidence type="ECO:0000259" key="6">
    <source>
        <dbReference type="PROSITE" id="PS50110"/>
    </source>
</evidence>
<organism evidence="7 8">
    <name type="scientific">[Eubacterium] hominis</name>
    <dbReference type="NCBI Taxonomy" id="2764325"/>
    <lineage>
        <taxon>Bacteria</taxon>
        <taxon>Bacillati</taxon>
        <taxon>Bacillota</taxon>
        <taxon>Erysipelotrichia</taxon>
        <taxon>Erysipelotrichales</taxon>
        <taxon>Erysipelotrichaceae</taxon>
        <taxon>Amedibacillus</taxon>
    </lineage>
</organism>
<dbReference type="GO" id="GO:0000156">
    <property type="term" value="F:phosphorelay response regulator activity"/>
    <property type="evidence" value="ECO:0007669"/>
    <property type="project" value="InterPro"/>
</dbReference>
<evidence type="ECO:0000256" key="2">
    <source>
        <dbReference type="ARBA" id="ARBA00023012"/>
    </source>
</evidence>
<evidence type="ECO:0000256" key="5">
    <source>
        <dbReference type="PROSITE-ProRule" id="PRU00169"/>
    </source>
</evidence>
<dbReference type="PANTHER" id="PTHR37299">
    <property type="entry name" value="TRANSCRIPTIONAL REGULATOR-RELATED"/>
    <property type="match status" value="1"/>
</dbReference>
<evidence type="ECO:0000313" key="7">
    <source>
        <dbReference type="EMBL" id="QNM12732.1"/>
    </source>
</evidence>
<evidence type="ECO:0000256" key="1">
    <source>
        <dbReference type="ARBA" id="ARBA00022490"/>
    </source>
</evidence>
<proteinExistence type="predicted"/>
<dbReference type="PROSITE" id="PS50110">
    <property type="entry name" value="RESPONSE_REGULATORY"/>
    <property type="match status" value="1"/>
</dbReference>
<feature type="modified residue" description="4-aspartylphosphate" evidence="5">
    <location>
        <position position="49"/>
    </location>
</feature>
<dbReference type="KEGG" id="ehn:H9Q80_01920"/>
<dbReference type="Pfam" id="PF04397">
    <property type="entry name" value="LytTR"/>
    <property type="match status" value="1"/>
</dbReference>
<dbReference type="Pfam" id="PF00072">
    <property type="entry name" value="Response_reg"/>
    <property type="match status" value="1"/>
</dbReference>
<dbReference type="Gene3D" id="2.40.50.1020">
    <property type="entry name" value="LytTr DNA-binding domain"/>
    <property type="match status" value="1"/>
</dbReference>
<dbReference type="EMBL" id="CP060636">
    <property type="protein sequence ID" value="QNM12732.1"/>
    <property type="molecule type" value="Genomic_DNA"/>
</dbReference>
<reference evidence="7 8" key="1">
    <citation type="submission" date="2020-08" db="EMBL/GenBank/DDBJ databases">
        <authorList>
            <person name="Liu C."/>
            <person name="Sun Q."/>
        </authorList>
    </citation>
    <scope>NUCLEOTIDE SEQUENCE [LARGE SCALE GENOMIC DNA]</scope>
    <source>
        <strain evidence="7 8">NSJ-61</strain>
    </source>
</reference>
<keyword evidence="3" id="KW-0010">Activator</keyword>